<evidence type="ECO:0000313" key="2">
    <source>
        <dbReference type="EMBL" id="KAA8782960.1"/>
    </source>
</evidence>
<dbReference type="PROSITE" id="PS51186">
    <property type="entry name" value="GNAT"/>
    <property type="match status" value="1"/>
</dbReference>
<comment type="caution">
    <text evidence="2">The sequence shown here is derived from an EMBL/GenBank/DDBJ whole genome shotgun (WGS) entry which is preliminary data.</text>
</comment>
<evidence type="ECO:0000313" key="3">
    <source>
        <dbReference type="Proteomes" id="UP000323664"/>
    </source>
</evidence>
<dbReference type="Gene3D" id="3.40.630.30">
    <property type="match status" value="1"/>
</dbReference>
<dbReference type="InterPro" id="IPR016181">
    <property type="entry name" value="Acyl_CoA_acyltransferase"/>
</dbReference>
<reference evidence="2 3" key="1">
    <citation type="journal article" date="2019" name="J. Ind. Microbiol. Biotechnol.">
        <title>Paenibacillus amylolyticus 27C64 has a diverse set of carbohydrate-active enzymes and complete pectin deconstruction system.</title>
        <authorList>
            <person name="Keggi C."/>
            <person name="Doran-Peterson J."/>
        </authorList>
    </citation>
    <scope>NUCLEOTIDE SEQUENCE [LARGE SCALE GENOMIC DNA]</scope>
    <source>
        <strain evidence="2 3">27C64</strain>
    </source>
</reference>
<gene>
    <name evidence="2" type="ORF">EC604_03755</name>
</gene>
<dbReference type="CDD" id="cd04301">
    <property type="entry name" value="NAT_SF"/>
    <property type="match status" value="1"/>
</dbReference>
<evidence type="ECO:0000259" key="1">
    <source>
        <dbReference type="PROSITE" id="PS51186"/>
    </source>
</evidence>
<dbReference type="SUPFAM" id="SSF55729">
    <property type="entry name" value="Acyl-CoA N-acyltransferases (Nat)"/>
    <property type="match status" value="1"/>
</dbReference>
<dbReference type="OrthoDB" id="9782266at2"/>
<dbReference type="InterPro" id="IPR000182">
    <property type="entry name" value="GNAT_dom"/>
</dbReference>
<dbReference type="GO" id="GO:0016747">
    <property type="term" value="F:acyltransferase activity, transferring groups other than amino-acyl groups"/>
    <property type="evidence" value="ECO:0007669"/>
    <property type="project" value="InterPro"/>
</dbReference>
<protein>
    <submittedName>
        <fullName evidence="2">GNAT family N-acetyltransferase</fullName>
    </submittedName>
</protein>
<dbReference type="Proteomes" id="UP000323664">
    <property type="component" value="Unassembled WGS sequence"/>
</dbReference>
<accession>A0A5M9WN05</accession>
<sequence>MKHLPSSWKSERLIISDVKPFEIVELQKLYDTSRYIQEWDGQENDINYVKNCIEQGNLPPGGILANYRIQSIRTLEGNQTIGMLSVYHGYPAEHVLYLEFLYIRNVVQKQRYGQEMMSALTNQLTILGYDEIRINVALKNWPALRFWFRSGFSQIGGIYGDEKHSSNNFANIELIKKL</sequence>
<keyword evidence="2" id="KW-0808">Transferase</keyword>
<name>A0A5M9WN05_PAEAM</name>
<proteinExistence type="predicted"/>
<dbReference type="Pfam" id="PF00583">
    <property type="entry name" value="Acetyltransf_1"/>
    <property type="match status" value="1"/>
</dbReference>
<dbReference type="AlphaFoldDB" id="A0A5M9WN05"/>
<dbReference type="EMBL" id="RIAS01000001">
    <property type="protein sequence ID" value="KAA8782960.1"/>
    <property type="molecule type" value="Genomic_DNA"/>
</dbReference>
<organism evidence="2 3">
    <name type="scientific">Paenibacillus amylolyticus</name>
    <dbReference type="NCBI Taxonomy" id="1451"/>
    <lineage>
        <taxon>Bacteria</taxon>
        <taxon>Bacillati</taxon>
        <taxon>Bacillota</taxon>
        <taxon>Bacilli</taxon>
        <taxon>Bacillales</taxon>
        <taxon>Paenibacillaceae</taxon>
        <taxon>Paenibacillus</taxon>
    </lineage>
</organism>
<dbReference type="RefSeq" id="WP_123062800.1">
    <property type="nucleotide sequence ID" value="NZ_RIAS01000001.1"/>
</dbReference>
<feature type="domain" description="N-acetyltransferase" evidence="1">
    <location>
        <begin position="13"/>
        <end position="178"/>
    </location>
</feature>